<dbReference type="EMBL" id="UINC01006632">
    <property type="protein sequence ID" value="SVA28711.1"/>
    <property type="molecule type" value="Genomic_DNA"/>
</dbReference>
<dbReference type="PROSITE" id="PS51371">
    <property type="entry name" value="CBS"/>
    <property type="match status" value="2"/>
</dbReference>
<feature type="transmembrane region" description="Helical" evidence="8">
    <location>
        <begin position="371"/>
        <end position="394"/>
    </location>
</feature>
<comment type="similarity">
    <text evidence="2">Belongs to the SLC41A transporter family.</text>
</comment>
<dbReference type="GO" id="GO:0016020">
    <property type="term" value="C:membrane"/>
    <property type="evidence" value="ECO:0007669"/>
    <property type="project" value="UniProtKB-SubCell"/>
</dbReference>
<evidence type="ECO:0000313" key="10">
    <source>
        <dbReference type="EMBL" id="SVA28711.1"/>
    </source>
</evidence>
<dbReference type="Pfam" id="PF00571">
    <property type="entry name" value="CBS"/>
    <property type="match status" value="2"/>
</dbReference>
<gene>
    <name evidence="10" type="ORF">METZ01_LOCUS81565</name>
</gene>
<dbReference type="SMART" id="SM00924">
    <property type="entry name" value="MgtE_N"/>
    <property type="match status" value="1"/>
</dbReference>
<feature type="transmembrane region" description="Helical" evidence="8">
    <location>
        <begin position="400"/>
        <end position="426"/>
    </location>
</feature>
<dbReference type="Pfam" id="PF03448">
    <property type="entry name" value="MgtE_N"/>
    <property type="match status" value="1"/>
</dbReference>
<dbReference type="GO" id="GO:0015095">
    <property type="term" value="F:magnesium ion transmembrane transporter activity"/>
    <property type="evidence" value="ECO:0007669"/>
    <property type="project" value="InterPro"/>
</dbReference>
<feature type="domain" description="CBS" evidence="9">
    <location>
        <begin position="151"/>
        <end position="212"/>
    </location>
</feature>
<keyword evidence="5" id="KW-0460">Magnesium</keyword>
<protein>
    <recommendedName>
        <fullName evidence="9">CBS domain-containing protein</fullName>
    </recommendedName>
</protein>
<dbReference type="CDD" id="cd04606">
    <property type="entry name" value="CBS_pair_Mg_transporter"/>
    <property type="match status" value="1"/>
</dbReference>
<dbReference type="Gene3D" id="1.25.60.10">
    <property type="entry name" value="MgtE N-terminal domain-like"/>
    <property type="match status" value="1"/>
</dbReference>
<evidence type="ECO:0000256" key="8">
    <source>
        <dbReference type="SAM" id="Phobius"/>
    </source>
</evidence>
<dbReference type="InterPro" id="IPR006669">
    <property type="entry name" value="MgtE_transporter"/>
</dbReference>
<dbReference type="AlphaFoldDB" id="A0A381ULV1"/>
<organism evidence="10">
    <name type="scientific">marine metagenome</name>
    <dbReference type="NCBI Taxonomy" id="408172"/>
    <lineage>
        <taxon>unclassified sequences</taxon>
        <taxon>metagenomes</taxon>
        <taxon>ecological metagenomes</taxon>
    </lineage>
</organism>
<dbReference type="InterPro" id="IPR006668">
    <property type="entry name" value="Mg_transptr_MgtE_intracell_dom"/>
</dbReference>
<keyword evidence="7 8" id="KW-0472">Membrane</keyword>
<evidence type="ECO:0000256" key="6">
    <source>
        <dbReference type="ARBA" id="ARBA00022989"/>
    </source>
</evidence>
<proteinExistence type="inferred from homology"/>
<dbReference type="InterPro" id="IPR038076">
    <property type="entry name" value="MgtE_N_sf"/>
</dbReference>
<evidence type="ECO:0000256" key="3">
    <source>
        <dbReference type="ARBA" id="ARBA00022448"/>
    </source>
</evidence>
<dbReference type="Gene3D" id="1.10.357.20">
    <property type="entry name" value="SLC41 divalent cation transporters, integral membrane domain"/>
    <property type="match status" value="1"/>
</dbReference>
<evidence type="ECO:0000256" key="1">
    <source>
        <dbReference type="ARBA" id="ARBA00004141"/>
    </source>
</evidence>
<sequence>MMSAHPIGSSMVGTEVAVLLDTFRRLIRRKANANLRRLIEKTHAADLALLFRYFNEPEKSFVFTLIRESGEATGELLSELDESIISELLSPLEPADVASMLSDMGSDDMADILNLLEDEKAQAILETLQRKESEEIEELMAYADDSAGGIMSLDVFSLSESTKAMDAITAIQSSEKAEMVFYLYVTDEASHLTGVVSLRDLVTAPASAELKGLMERDVVHVTPDTDQEEVAKLVSKYNLLAIPVVEKDRTLLGIVTVDDVVDVIREEATEDFLQMAGIGKDREILMKSTFDNVKLRLPWLFASWIGGTIAAYVIGVFEPVLQSVIALAAFIPVIIGMGGNVGTQSSTIIVRGFATGRLQLSKIGSVIWKEIRVGLILGVFYGILLGAVAMLKFIDAPPELGLVVGLAICVSMIIATSIGTLVPIVLRKLDVDPAIASGPFVTTAIDVFGILAYFLIAISFISSI</sequence>
<dbReference type="InterPro" id="IPR046342">
    <property type="entry name" value="CBS_dom_sf"/>
</dbReference>
<reference evidence="10" key="1">
    <citation type="submission" date="2018-05" db="EMBL/GenBank/DDBJ databases">
        <authorList>
            <person name="Lanie J.A."/>
            <person name="Ng W.-L."/>
            <person name="Kazmierczak K.M."/>
            <person name="Andrzejewski T.M."/>
            <person name="Davidsen T.M."/>
            <person name="Wayne K.J."/>
            <person name="Tettelin H."/>
            <person name="Glass J.I."/>
            <person name="Rusch D."/>
            <person name="Podicherti R."/>
            <person name="Tsui H.-C.T."/>
            <person name="Winkler M.E."/>
        </authorList>
    </citation>
    <scope>NUCLEOTIDE SEQUENCE</scope>
</reference>
<feature type="transmembrane region" description="Helical" evidence="8">
    <location>
        <begin position="438"/>
        <end position="461"/>
    </location>
</feature>
<keyword evidence="4 8" id="KW-0812">Transmembrane</keyword>
<dbReference type="PANTHER" id="PTHR43773:SF1">
    <property type="entry name" value="MAGNESIUM TRANSPORTER MGTE"/>
    <property type="match status" value="1"/>
</dbReference>
<dbReference type="Pfam" id="PF01769">
    <property type="entry name" value="MgtE"/>
    <property type="match status" value="1"/>
</dbReference>
<comment type="subcellular location">
    <subcellularLocation>
        <location evidence="1">Membrane</location>
        <topology evidence="1">Multi-pass membrane protein</topology>
    </subcellularLocation>
</comment>
<dbReference type="InterPro" id="IPR006667">
    <property type="entry name" value="SLC41_membr_dom"/>
</dbReference>
<keyword evidence="6 8" id="KW-1133">Transmembrane helix</keyword>
<accession>A0A381ULV1</accession>
<evidence type="ECO:0000256" key="2">
    <source>
        <dbReference type="ARBA" id="ARBA00009749"/>
    </source>
</evidence>
<dbReference type="InterPro" id="IPR000644">
    <property type="entry name" value="CBS_dom"/>
</dbReference>
<evidence type="ECO:0000256" key="5">
    <source>
        <dbReference type="ARBA" id="ARBA00022842"/>
    </source>
</evidence>
<dbReference type="InterPro" id="IPR036739">
    <property type="entry name" value="SLC41_membr_dom_sf"/>
</dbReference>
<evidence type="ECO:0000256" key="7">
    <source>
        <dbReference type="ARBA" id="ARBA00023136"/>
    </source>
</evidence>
<feature type="transmembrane region" description="Helical" evidence="8">
    <location>
        <begin position="297"/>
        <end position="317"/>
    </location>
</feature>
<feature type="transmembrane region" description="Helical" evidence="8">
    <location>
        <begin position="323"/>
        <end position="350"/>
    </location>
</feature>
<feature type="domain" description="CBS" evidence="9">
    <location>
        <begin position="214"/>
        <end position="270"/>
    </location>
</feature>
<evidence type="ECO:0000256" key="4">
    <source>
        <dbReference type="ARBA" id="ARBA00022692"/>
    </source>
</evidence>
<dbReference type="NCBIfam" id="TIGR00400">
    <property type="entry name" value="mgtE"/>
    <property type="match status" value="1"/>
</dbReference>
<dbReference type="SUPFAM" id="SSF54631">
    <property type="entry name" value="CBS-domain pair"/>
    <property type="match status" value="1"/>
</dbReference>
<dbReference type="SMART" id="SM00116">
    <property type="entry name" value="CBS"/>
    <property type="match status" value="2"/>
</dbReference>
<name>A0A381ULV1_9ZZZZ</name>
<keyword evidence="3" id="KW-0813">Transport</keyword>
<dbReference type="PANTHER" id="PTHR43773">
    <property type="entry name" value="MAGNESIUM TRANSPORTER MGTE"/>
    <property type="match status" value="1"/>
</dbReference>
<dbReference type="SUPFAM" id="SSF158791">
    <property type="entry name" value="MgtE N-terminal domain-like"/>
    <property type="match status" value="1"/>
</dbReference>
<dbReference type="SUPFAM" id="SSF161093">
    <property type="entry name" value="MgtE membrane domain-like"/>
    <property type="match status" value="1"/>
</dbReference>
<evidence type="ECO:0000259" key="9">
    <source>
        <dbReference type="PROSITE" id="PS51371"/>
    </source>
</evidence>
<dbReference type="Gene3D" id="3.10.580.10">
    <property type="entry name" value="CBS-domain"/>
    <property type="match status" value="1"/>
</dbReference>